<dbReference type="Proteomes" id="UP000050864">
    <property type="component" value="Unassembled WGS sequence"/>
</dbReference>
<gene>
    <name evidence="1" type="ORF">ABB26_04970</name>
</gene>
<dbReference type="RefSeq" id="WP_057632528.1">
    <property type="nucleotide sequence ID" value="NZ_LDJI01000009.1"/>
</dbReference>
<evidence type="ECO:0000313" key="2">
    <source>
        <dbReference type="Proteomes" id="UP000050864"/>
    </source>
</evidence>
<sequence>MSGDHHVLIAVIKDSSQNPSNWKKRSLGAIGEYGKSVTVTRVGMCREAVCKIRVSSPIKRDLIAAAVKLEPRSG</sequence>
<organism evidence="1 2">
    <name type="scientific">Stenotrophomonas humi</name>
    <dbReference type="NCBI Taxonomy" id="405444"/>
    <lineage>
        <taxon>Bacteria</taxon>
        <taxon>Pseudomonadati</taxon>
        <taxon>Pseudomonadota</taxon>
        <taxon>Gammaproteobacteria</taxon>
        <taxon>Lysobacterales</taxon>
        <taxon>Lysobacteraceae</taxon>
        <taxon>Stenotrophomonas</taxon>
    </lineage>
</organism>
<accession>A0A0R0C761</accession>
<dbReference type="PATRIC" id="fig|405444.3.peg.3704"/>
<keyword evidence="2" id="KW-1185">Reference proteome</keyword>
<proteinExistence type="predicted"/>
<evidence type="ECO:0000313" key="1">
    <source>
        <dbReference type="EMBL" id="KRG65168.1"/>
    </source>
</evidence>
<reference evidence="1 2" key="1">
    <citation type="submission" date="2015-05" db="EMBL/GenBank/DDBJ databases">
        <title>Genome sequencing and analysis of members of genus Stenotrophomonas.</title>
        <authorList>
            <person name="Patil P.P."/>
            <person name="Midha S."/>
            <person name="Patil P.B."/>
        </authorList>
    </citation>
    <scope>NUCLEOTIDE SEQUENCE [LARGE SCALE GENOMIC DNA]</scope>
    <source>
        <strain evidence="1 2">DSM 18929</strain>
    </source>
</reference>
<dbReference type="AlphaFoldDB" id="A0A0R0C761"/>
<protein>
    <submittedName>
        <fullName evidence="1">Uncharacterized protein</fullName>
    </submittedName>
</protein>
<comment type="caution">
    <text evidence="1">The sequence shown here is derived from an EMBL/GenBank/DDBJ whole genome shotgun (WGS) entry which is preliminary data.</text>
</comment>
<name>A0A0R0C761_9GAMM</name>
<dbReference type="OrthoDB" id="6058511at2"/>
<dbReference type="EMBL" id="LDJI01000009">
    <property type="protein sequence ID" value="KRG65168.1"/>
    <property type="molecule type" value="Genomic_DNA"/>
</dbReference>